<keyword evidence="2" id="KW-1185">Reference proteome</keyword>
<gene>
    <name evidence="1" type="ORF">SAMN05443669_10143</name>
</gene>
<dbReference type="AlphaFoldDB" id="A0A1M7DJY0"/>
<evidence type="ECO:0000313" key="1">
    <source>
        <dbReference type="EMBL" id="SHL79479.1"/>
    </source>
</evidence>
<sequence>MPKKTKAIKITDIKSEKPWLKKAKASVYEIETREVKKTILIICEGQTEKLYFESFPVLTLTVEAIDLKGESKLKLIESTIEIVKNSIKIYDEVWCVFDMDFKRGEKEFADFDNAITKGKNCGYKIAYSNDAFELWFYLHYQYNDNKNHRSFYYSFLSKEWNINYEKDGKKYNFCKSVYDKLNNDDKASQEKAIERAETIYQAQVDKKYHEQNPITLVSELVKFLNQNKRK</sequence>
<dbReference type="OrthoDB" id="9796523at2"/>
<accession>A0A1M7DJY0</accession>
<dbReference type="EMBL" id="FRBU01000014">
    <property type="protein sequence ID" value="SHL79479.1"/>
    <property type="molecule type" value="Genomic_DNA"/>
</dbReference>
<organism evidence="1 2">
    <name type="scientific">Flavobacterium xanthum</name>
    <dbReference type="NCBI Taxonomy" id="69322"/>
    <lineage>
        <taxon>Bacteria</taxon>
        <taxon>Pseudomonadati</taxon>
        <taxon>Bacteroidota</taxon>
        <taxon>Flavobacteriia</taxon>
        <taxon>Flavobacteriales</taxon>
        <taxon>Flavobacteriaceae</taxon>
        <taxon>Flavobacterium</taxon>
    </lineage>
</organism>
<proteinExistence type="predicted"/>
<dbReference type="STRING" id="69322.SAMN05443669_10143"/>
<dbReference type="Pfam" id="PF13707">
    <property type="entry name" value="RloB"/>
    <property type="match status" value="1"/>
</dbReference>
<dbReference type="RefSeq" id="WP_073353060.1">
    <property type="nucleotide sequence ID" value="NZ_FRBU01000014.1"/>
</dbReference>
<dbReference type="InterPro" id="IPR025591">
    <property type="entry name" value="RloB"/>
</dbReference>
<dbReference type="Proteomes" id="UP000184260">
    <property type="component" value="Unassembled WGS sequence"/>
</dbReference>
<name>A0A1M7DJY0_9FLAO</name>
<protein>
    <submittedName>
        <fullName evidence="1">RloB-like protein</fullName>
    </submittedName>
</protein>
<evidence type="ECO:0000313" key="2">
    <source>
        <dbReference type="Proteomes" id="UP000184260"/>
    </source>
</evidence>
<reference evidence="2" key="1">
    <citation type="submission" date="2016-11" db="EMBL/GenBank/DDBJ databases">
        <authorList>
            <person name="Varghese N."/>
            <person name="Submissions S."/>
        </authorList>
    </citation>
    <scope>NUCLEOTIDE SEQUENCE [LARGE SCALE GENOMIC DNA]</scope>
    <source>
        <strain evidence="2">DSM 3661</strain>
    </source>
</reference>